<proteinExistence type="predicted"/>
<evidence type="ECO:0000313" key="1">
    <source>
        <dbReference type="EMBL" id="KAI7998535.1"/>
    </source>
</evidence>
<dbReference type="EMBL" id="CM045767">
    <property type="protein sequence ID" value="KAI7998535.1"/>
    <property type="molecule type" value="Genomic_DNA"/>
</dbReference>
<gene>
    <name evidence="1" type="ORF">LOK49_LG10G01465</name>
</gene>
<organism evidence="1 2">
    <name type="scientific">Camellia lanceoleosa</name>
    <dbReference type="NCBI Taxonomy" id="1840588"/>
    <lineage>
        <taxon>Eukaryota</taxon>
        <taxon>Viridiplantae</taxon>
        <taxon>Streptophyta</taxon>
        <taxon>Embryophyta</taxon>
        <taxon>Tracheophyta</taxon>
        <taxon>Spermatophyta</taxon>
        <taxon>Magnoliopsida</taxon>
        <taxon>eudicotyledons</taxon>
        <taxon>Gunneridae</taxon>
        <taxon>Pentapetalae</taxon>
        <taxon>asterids</taxon>
        <taxon>Ericales</taxon>
        <taxon>Theaceae</taxon>
        <taxon>Camellia</taxon>
    </lineage>
</organism>
<evidence type="ECO:0000313" key="2">
    <source>
        <dbReference type="Proteomes" id="UP001060215"/>
    </source>
</evidence>
<protein>
    <submittedName>
        <fullName evidence="1">Uncharacterized protein</fullName>
    </submittedName>
</protein>
<name>A0ACC0GBZ3_9ERIC</name>
<dbReference type="Proteomes" id="UP001060215">
    <property type="component" value="Chromosome 10"/>
</dbReference>
<sequence length="176" mass="19331">MRKSNGEAALLSTRVQSPLLHHHHHELLIFTLTKSPLSIATTIIKSQSSIAASDLASFGLRFFSITGQQPGSSSSSSSYNFQDQLVFYVTPIEALSKEGHSVVVVVGFVKLIMEEIKKGVSAEVQFREMRSGECYFLAMEVLAKHDEKYMPAEVAAVVETNKKKIEVAAVDEKAKS</sequence>
<accession>A0ACC0GBZ3</accession>
<keyword evidence="2" id="KW-1185">Reference proteome</keyword>
<reference evidence="1 2" key="1">
    <citation type="journal article" date="2022" name="Plant J.">
        <title>Chromosome-level genome of Camellia lanceoleosa provides a valuable resource for understanding genome evolution and self-incompatibility.</title>
        <authorList>
            <person name="Gong W."/>
            <person name="Xiao S."/>
            <person name="Wang L."/>
            <person name="Liao Z."/>
            <person name="Chang Y."/>
            <person name="Mo W."/>
            <person name="Hu G."/>
            <person name="Li W."/>
            <person name="Zhao G."/>
            <person name="Zhu H."/>
            <person name="Hu X."/>
            <person name="Ji K."/>
            <person name="Xiang X."/>
            <person name="Song Q."/>
            <person name="Yuan D."/>
            <person name="Jin S."/>
            <person name="Zhang L."/>
        </authorList>
    </citation>
    <scope>NUCLEOTIDE SEQUENCE [LARGE SCALE GENOMIC DNA]</scope>
    <source>
        <strain evidence="1">SQ_2022a</strain>
    </source>
</reference>
<comment type="caution">
    <text evidence="1">The sequence shown here is derived from an EMBL/GenBank/DDBJ whole genome shotgun (WGS) entry which is preliminary data.</text>
</comment>